<dbReference type="EMBL" id="JACVQF010000217">
    <property type="protein sequence ID" value="MBD0422677.1"/>
    <property type="molecule type" value="Genomic_DNA"/>
</dbReference>
<evidence type="ECO:0000313" key="3">
    <source>
        <dbReference type="Proteomes" id="UP000621210"/>
    </source>
</evidence>
<accession>A0A926QU24</accession>
<evidence type="ECO:0000256" key="1">
    <source>
        <dbReference type="SAM" id="MobiDB-lite"/>
    </source>
</evidence>
<feature type="compositionally biased region" description="Basic residues" evidence="1">
    <location>
        <begin position="136"/>
        <end position="147"/>
    </location>
</feature>
<evidence type="ECO:0000313" key="2">
    <source>
        <dbReference type="EMBL" id="MBD0422677.1"/>
    </source>
</evidence>
<feature type="region of interest" description="Disordered" evidence="1">
    <location>
        <begin position="92"/>
        <end position="147"/>
    </location>
</feature>
<protein>
    <submittedName>
        <fullName evidence="2">Uncharacterized protein</fullName>
    </submittedName>
</protein>
<comment type="caution">
    <text evidence="2">The sequence shown here is derived from an EMBL/GenBank/DDBJ whole genome shotgun (WGS) entry which is preliminary data.</text>
</comment>
<sequence>MINPLLLGPVTGPKRPLKPYLPDEAQKISDGIGHGRLVIHAHADDAGTVVTIGTYRDSGSSVYLHGNNHVRQVADTFDSPAQALASFERLHGDTMRPGPALATPAEHEAAAARTPIGTQAAGPQPPAVETETVPFLRRRRWQPRRRP</sequence>
<gene>
    <name evidence="2" type="ORF">H0H10_26560</name>
</gene>
<name>A0A926QU24_9ACTN</name>
<organism evidence="2 3">
    <name type="scientific">Streptomyces griseicoloratus</name>
    <dbReference type="NCBI Taxonomy" id="2752516"/>
    <lineage>
        <taxon>Bacteria</taxon>
        <taxon>Bacillati</taxon>
        <taxon>Actinomycetota</taxon>
        <taxon>Actinomycetes</taxon>
        <taxon>Kitasatosporales</taxon>
        <taxon>Streptomycetaceae</taxon>
        <taxon>Streptomyces</taxon>
    </lineage>
</organism>
<dbReference type="AlphaFoldDB" id="A0A926QU24"/>
<dbReference type="Proteomes" id="UP000621210">
    <property type="component" value="Unassembled WGS sequence"/>
</dbReference>
<proteinExistence type="predicted"/>
<keyword evidence="3" id="KW-1185">Reference proteome</keyword>
<reference evidence="2" key="2">
    <citation type="submission" date="2020-09" db="EMBL/GenBank/DDBJ databases">
        <authorList>
            <person name="Luo X."/>
        </authorList>
    </citation>
    <scope>NUCLEOTIDE SEQUENCE</scope>
    <source>
        <strain evidence="2">TRM S81-3</strain>
    </source>
</reference>
<reference evidence="2" key="1">
    <citation type="submission" date="2020-09" db="EMBL/GenBank/DDBJ databases">
        <title>Streptomyces grisecoloratus sp. nov., isolated from cotton soil.</title>
        <authorList>
            <person name="Xing L."/>
        </authorList>
    </citation>
    <scope>NUCLEOTIDE SEQUENCE</scope>
    <source>
        <strain evidence="2">TRM S81-3</strain>
    </source>
</reference>